<comment type="caution">
    <text evidence="5">The sequence shown here is derived from an EMBL/GenBank/DDBJ whole genome shotgun (WGS) entry which is preliminary data.</text>
</comment>
<dbReference type="SMART" id="SM00382">
    <property type="entry name" value="AAA"/>
    <property type="match status" value="1"/>
</dbReference>
<accession>A0A0F9XIM7</accession>
<keyword evidence="1" id="KW-0547">Nucleotide-binding</keyword>
<dbReference type="EMBL" id="LAZR01000100">
    <property type="protein sequence ID" value="KKN91773.1"/>
    <property type="molecule type" value="Genomic_DNA"/>
</dbReference>
<evidence type="ECO:0000256" key="3">
    <source>
        <dbReference type="SAM" id="Coils"/>
    </source>
</evidence>
<evidence type="ECO:0000256" key="2">
    <source>
        <dbReference type="ARBA" id="ARBA00022840"/>
    </source>
</evidence>
<dbReference type="InterPro" id="IPR003593">
    <property type="entry name" value="AAA+_ATPase"/>
</dbReference>
<dbReference type="PANTHER" id="PTHR30258">
    <property type="entry name" value="TYPE II SECRETION SYSTEM PROTEIN GSPE-RELATED"/>
    <property type="match status" value="1"/>
</dbReference>
<dbReference type="Gene3D" id="3.30.450.90">
    <property type="match status" value="1"/>
</dbReference>
<dbReference type="Pfam" id="PF05157">
    <property type="entry name" value="MshEN"/>
    <property type="match status" value="1"/>
</dbReference>
<gene>
    <name evidence="5" type="ORF">LCGC14_0214460</name>
</gene>
<dbReference type="Gene3D" id="3.30.300.160">
    <property type="entry name" value="Type II secretion system, protein E, N-terminal domain"/>
    <property type="match status" value="1"/>
</dbReference>
<feature type="domain" description="AAA+ ATPase" evidence="4">
    <location>
        <begin position="318"/>
        <end position="461"/>
    </location>
</feature>
<dbReference type="GO" id="GO:0005886">
    <property type="term" value="C:plasma membrane"/>
    <property type="evidence" value="ECO:0007669"/>
    <property type="project" value="TreeGrafter"/>
</dbReference>
<keyword evidence="2" id="KW-0067">ATP-binding</keyword>
<name>A0A0F9XIM7_9ZZZZ</name>
<feature type="coiled-coil region" evidence="3">
    <location>
        <begin position="136"/>
        <end position="167"/>
    </location>
</feature>
<dbReference type="PANTHER" id="PTHR30258:SF1">
    <property type="entry name" value="PROTEIN TRANSPORT PROTEIN HOFB HOMOLOG"/>
    <property type="match status" value="1"/>
</dbReference>
<sequence length="584" mass="65821">MTLVMTLVQQLLKQEVIDREKATSLEFEIKNSGRKEEEVILEKGVVDEKFLFNLKSENLKIPLREVRAEDVLLETLELIPEESIRYYKMIPLAKDNNVLEIGMVYPRDTVAQEALKFLARQNKFSYQISLIAPTTLDNLLKQYRTLKGEVTQALEELETELKGEKVKARPLKKSEMERLVEEAPVVKIVAVIVRHAVEGRASDIHIEPLRKKSRVRFRVDGLLKSSIFLPLRIHSAVIARIKILSNMKLDETRIPQDGRFSTRIGNHDIDFRVSTFPTILGEKVALRILDPEKGLKSVEGLGLTGRNLKITKEALQKPYGLILITGPTSSGKTTTLYAMLSRLNKEEVNILTLEDPVEYYLDGINQSQVRPELGFDFAKGLRHLVRQNPNILMVGEIRDPETANAAIHATLTGHIVLSTLHTTNALGVVPRLVDMGVEPFLIPAVLNIAMAQRLIRILCPDCKKKIVPKPEIKDLILKDIENLPSSTKKDVKIPNPLKIYTAEGCKKCNQQGFFGRTAIFEVLKMTDELAEIILKGTTEAKIKEEAFRQGMITMKQDGVLKVLQGITSIEEVIRAAEEIRIVEG</sequence>
<reference evidence="5" key="1">
    <citation type="journal article" date="2015" name="Nature">
        <title>Complex archaea that bridge the gap between prokaryotes and eukaryotes.</title>
        <authorList>
            <person name="Spang A."/>
            <person name="Saw J.H."/>
            <person name="Jorgensen S.L."/>
            <person name="Zaremba-Niedzwiedzka K."/>
            <person name="Martijn J."/>
            <person name="Lind A.E."/>
            <person name="van Eijk R."/>
            <person name="Schleper C."/>
            <person name="Guy L."/>
            <person name="Ettema T.J."/>
        </authorList>
    </citation>
    <scope>NUCLEOTIDE SEQUENCE</scope>
</reference>
<protein>
    <recommendedName>
        <fullName evidence="4">AAA+ ATPase domain-containing protein</fullName>
    </recommendedName>
</protein>
<dbReference type="InterPro" id="IPR001482">
    <property type="entry name" value="T2SS/T4SS_dom"/>
</dbReference>
<evidence type="ECO:0000313" key="5">
    <source>
        <dbReference type="EMBL" id="KKN91773.1"/>
    </source>
</evidence>
<dbReference type="InterPro" id="IPR007831">
    <property type="entry name" value="T2SS_GspE_N"/>
</dbReference>
<evidence type="ECO:0000256" key="1">
    <source>
        <dbReference type="ARBA" id="ARBA00022741"/>
    </source>
</evidence>
<proteinExistence type="predicted"/>
<dbReference type="CDD" id="cd01129">
    <property type="entry name" value="PulE-GspE-like"/>
    <property type="match status" value="1"/>
</dbReference>
<dbReference type="InterPro" id="IPR027417">
    <property type="entry name" value="P-loop_NTPase"/>
</dbReference>
<evidence type="ECO:0000259" key="4">
    <source>
        <dbReference type="SMART" id="SM00382"/>
    </source>
</evidence>
<dbReference type="SUPFAM" id="SSF160246">
    <property type="entry name" value="EspE N-terminal domain-like"/>
    <property type="match status" value="1"/>
</dbReference>
<dbReference type="Gene3D" id="3.40.50.300">
    <property type="entry name" value="P-loop containing nucleotide triphosphate hydrolases"/>
    <property type="match status" value="1"/>
</dbReference>
<dbReference type="InterPro" id="IPR037257">
    <property type="entry name" value="T2SS_E_N_sf"/>
</dbReference>
<keyword evidence="3" id="KW-0175">Coiled coil</keyword>
<dbReference type="AlphaFoldDB" id="A0A0F9XIM7"/>
<dbReference type="GO" id="GO:0016887">
    <property type="term" value="F:ATP hydrolysis activity"/>
    <property type="evidence" value="ECO:0007669"/>
    <property type="project" value="TreeGrafter"/>
</dbReference>
<dbReference type="GO" id="GO:0005524">
    <property type="term" value="F:ATP binding"/>
    <property type="evidence" value="ECO:0007669"/>
    <property type="project" value="UniProtKB-KW"/>
</dbReference>
<dbReference type="Pfam" id="PF00437">
    <property type="entry name" value="T2SSE"/>
    <property type="match status" value="1"/>
</dbReference>
<organism evidence="5">
    <name type="scientific">marine sediment metagenome</name>
    <dbReference type="NCBI Taxonomy" id="412755"/>
    <lineage>
        <taxon>unclassified sequences</taxon>
        <taxon>metagenomes</taxon>
        <taxon>ecological metagenomes</taxon>
    </lineage>
</organism>
<dbReference type="SUPFAM" id="SSF52540">
    <property type="entry name" value="P-loop containing nucleoside triphosphate hydrolases"/>
    <property type="match status" value="1"/>
</dbReference>